<evidence type="ECO:0000256" key="4">
    <source>
        <dbReference type="ARBA" id="ARBA00022801"/>
    </source>
</evidence>
<dbReference type="GO" id="GO:0046872">
    <property type="term" value="F:metal ion binding"/>
    <property type="evidence" value="ECO:0007669"/>
    <property type="project" value="UniProtKB-KW"/>
</dbReference>
<keyword evidence="4 9" id="KW-0378">Hydrolase</keyword>
<protein>
    <submittedName>
        <fullName evidence="9">Outer membrane protein</fullName>
        <ecNumber evidence="9">3.4.24.75</ecNumber>
    </submittedName>
</protein>
<keyword evidence="5" id="KW-0862">Zinc</keyword>
<dbReference type="CDD" id="cd12797">
    <property type="entry name" value="M23_peptidase"/>
    <property type="match status" value="1"/>
</dbReference>
<reference evidence="9 10" key="1">
    <citation type="submission" date="2018-06" db="EMBL/GenBank/DDBJ databases">
        <authorList>
            <consortium name="Pathogen Informatics"/>
            <person name="Doyle S."/>
        </authorList>
    </citation>
    <scope>NUCLEOTIDE SEQUENCE [LARGE SCALE GENOMIC DNA]</scope>
    <source>
        <strain evidence="9 10">NCTC12410</strain>
    </source>
</reference>
<sequence>MVYLALMMKKSSIVWLFRACSKRLAALVFVCLCGVQVGYGAVGERLNWGSGLTLLGFFEQNLIPLKLYYNLSPQDKELTAEVKANATYYTLRNDAGDLLHALIPISDSVQMHIYKAKDTYKLDFIPIIAFAKSQTLAISVQNSPYQDIVNATTDVLLASEFSNIYKKSVASRTMHAGDRLAIVFERDYRLGKPFGIPNIQAGMIETAKKQNFVFLHTNGHYYDSNAKEMAGFTLEVPVQYTRISSRFSHGRKHPILKIVRPHYGVDYVAKAGTPIRAAASGKVVFAGVRGGYGKVVEIAHEGGLKTLYAHMQSIHTRLGAYVKSGTIIGRVGSTGMSTGPHLHFGVYKFNQPINPLGRIRTAKSELSGKEKREFLSVAQGYQQTIDAALQASDFSVQSFYLFAKE</sequence>
<name>A0A377J6U5_9HELI</name>
<keyword evidence="6" id="KW-0482">Metalloprotease</keyword>
<dbReference type="GO" id="GO:0004222">
    <property type="term" value="F:metalloendopeptidase activity"/>
    <property type="evidence" value="ECO:0007669"/>
    <property type="project" value="TreeGrafter"/>
</dbReference>
<dbReference type="PANTHER" id="PTHR21666">
    <property type="entry name" value="PEPTIDASE-RELATED"/>
    <property type="match status" value="1"/>
</dbReference>
<dbReference type="OrthoDB" id="9815245at2"/>
<feature type="domain" description="M23ase beta-sheet core" evidence="7">
    <location>
        <begin position="261"/>
        <end position="355"/>
    </location>
</feature>
<dbReference type="InterPro" id="IPR011055">
    <property type="entry name" value="Dup_hybrid_motif"/>
</dbReference>
<dbReference type="SUPFAM" id="SSF51261">
    <property type="entry name" value="Duplicated hybrid motif"/>
    <property type="match status" value="1"/>
</dbReference>
<evidence type="ECO:0000259" key="8">
    <source>
        <dbReference type="Pfam" id="PF18059"/>
    </source>
</evidence>
<evidence type="ECO:0000259" key="7">
    <source>
        <dbReference type="Pfam" id="PF01551"/>
    </source>
</evidence>
<organism evidence="9 10">
    <name type="scientific">Helicobacter canis</name>
    <dbReference type="NCBI Taxonomy" id="29419"/>
    <lineage>
        <taxon>Bacteria</taxon>
        <taxon>Pseudomonadati</taxon>
        <taxon>Campylobacterota</taxon>
        <taxon>Epsilonproteobacteria</taxon>
        <taxon>Campylobacterales</taxon>
        <taxon>Helicobacteraceae</taxon>
        <taxon>Helicobacter</taxon>
    </lineage>
</organism>
<dbReference type="PANTHER" id="PTHR21666:SF288">
    <property type="entry name" value="CELL DIVISION PROTEIN YTFB"/>
    <property type="match status" value="1"/>
</dbReference>
<evidence type="ECO:0000256" key="5">
    <source>
        <dbReference type="ARBA" id="ARBA00022833"/>
    </source>
</evidence>
<gene>
    <name evidence="9" type="ORF">NCTC12410_01863</name>
</gene>
<evidence type="ECO:0000256" key="6">
    <source>
        <dbReference type="ARBA" id="ARBA00023049"/>
    </source>
</evidence>
<feature type="domain" description="Csd3 N-terminal" evidence="8">
    <location>
        <begin position="46"/>
        <end position="127"/>
    </location>
</feature>
<accession>A0A377J6U5</accession>
<evidence type="ECO:0000256" key="3">
    <source>
        <dbReference type="ARBA" id="ARBA00022723"/>
    </source>
</evidence>
<evidence type="ECO:0000313" key="10">
    <source>
        <dbReference type="Proteomes" id="UP000254841"/>
    </source>
</evidence>
<evidence type="ECO:0000313" key="9">
    <source>
        <dbReference type="EMBL" id="STO98014.1"/>
    </source>
</evidence>
<dbReference type="AlphaFoldDB" id="A0A377J6U5"/>
<comment type="cofactor">
    <cofactor evidence="1">
        <name>Zn(2+)</name>
        <dbReference type="ChEBI" id="CHEBI:29105"/>
    </cofactor>
</comment>
<dbReference type="Proteomes" id="UP000254841">
    <property type="component" value="Unassembled WGS sequence"/>
</dbReference>
<dbReference type="InterPro" id="IPR050570">
    <property type="entry name" value="Cell_wall_metabolism_enzyme"/>
</dbReference>
<dbReference type="Pfam" id="PF18059">
    <property type="entry name" value="Csd3_N"/>
    <property type="match status" value="1"/>
</dbReference>
<keyword evidence="2" id="KW-0645">Protease</keyword>
<dbReference type="InterPro" id="IPR040653">
    <property type="entry name" value="Csd3_N"/>
</dbReference>
<dbReference type="Pfam" id="PF01551">
    <property type="entry name" value="Peptidase_M23"/>
    <property type="match status" value="1"/>
</dbReference>
<dbReference type="Gene3D" id="2.70.70.10">
    <property type="entry name" value="Glucose Permease (Domain IIA)"/>
    <property type="match status" value="1"/>
</dbReference>
<keyword evidence="3" id="KW-0479">Metal-binding</keyword>
<dbReference type="RefSeq" id="WP_115012195.1">
    <property type="nucleotide sequence ID" value="NZ_UGHV01000001.1"/>
</dbReference>
<proteinExistence type="predicted"/>
<dbReference type="EC" id="3.4.24.75" evidence="9"/>
<evidence type="ECO:0000256" key="2">
    <source>
        <dbReference type="ARBA" id="ARBA00022670"/>
    </source>
</evidence>
<dbReference type="GO" id="GO:0006508">
    <property type="term" value="P:proteolysis"/>
    <property type="evidence" value="ECO:0007669"/>
    <property type="project" value="UniProtKB-KW"/>
</dbReference>
<evidence type="ECO:0000256" key="1">
    <source>
        <dbReference type="ARBA" id="ARBA00001947"/>
    </source>
</evidence>
<dbReference type="Gene3D" id="3.10.450.350">
    <property type="match status" value="1"/>
</dbReference>
<dbReference type="InterPro" id="IPR016047">
    <property type="entry name" value="M23ase_b-sheet_dom"/>
</dbReference>
<dbReference type="EMBL" id="UGHV01000001">
    <property type="protein sequence ID" value="STO98014.1"/>
    <property type="molecule type" value="Genomic_DNA"/>
</dbReference>